<dbReference type="Pfam" id="PF26639">
    <property type="entry name" value="Het-6_barrel"/>
    <property type="match status" value="1"/>
</dbReference>
<dbReference type="PANTHER" id="PTHR24148:SF64">
    <property type="entry name" value="HETEROKARYON INCOMPATIBILITY DOMAIN-CONTAINING PROTEIN"/>
    <property type="match status" value="1"/>
</dbReference>
<evidence type="ECO:0000313" key="7">
    <source>
        <dbReference type="EMBL" id="KAK1596586.1"/>
    </source>
</evidence>
<dbReference type="PANTHER" id="PTHR24148">
    <property type="entry name" value="ANKYRIN REPEAT DOMAIN-CONTAINING PROTEIN 39 HOMOLOG-RELATED"/>
    <property type="match status" value="1"/>
</dbReference>
<feature type="region of interest" description="Disordered" evidence="5">
    <location>
        <begin position="1"/>
        <end position="34"/>
    </location>
</feature>
<dbReference type="Pfam" id="PF06985">
    <property type="entry name" value="HET"/>
    <property type="match status" value="1"/>
</dbReference>
<feature type="domain" description="DOC" evidence="6">
    <location>
        <begin position="83"/>
        <end position="286"/>
    </location>
</feature>
<dbReference type="GeneID" id="85444099"/>
<dbReference type="CDD" id="cd08366">
    <property type="entry name" value="APC10"/>
    <property type="match status" value="1"/>
</dbReference>
<keyword evidence="8" id="KW-1185">Reference proteome</keyword>
<keyword evidence="4" id="KW-0131">Cell cycle</keyword>
<evidence type="ECO:0000313" key="8">
    <source>
        <dbReference type="Proteomes" id="UP001230504"/>
    </source>
</evidence>
<dbReference type="GO" id="GO:0005680">
    <property type="term" value="C:anaphase-promoting complex"/>
    <property type="evidence" value="ECO:0007669"/>
    <property type="project" value="InterPro"/>
</dbReference>
<dbReference type="Gene3D" id="2.60.120.260">
    <property type="entry name" value="Galactose-binding domain-like"/>
    <property type="match status" value="1"/>
</dbReference>
<dbReference type="SUPFAM" id="SSF49785">
    <property type="entry name" value="Galactose-binding domain-like"/>
    <property type="match status" value="1"/>
</dbReference>
<dbReference type="RefSeq" id="XP_060417439.1">
    <property type="nucleotide sequence ID" value="XM_060559859.1"/>
</dbReference>
<reference evidence="7" key="1">
    <citation type="submission" date="2021-06" db="EMBL/GenBank/DDBJ databases">
        <title>Comparative genomics, transcriptomics and evolutionary studies reveal genomic signatures of adaptation to plant cell wall in hemibiotrophic fungi.</title>
        <authorList>
            <consortium name="DOE Joint Genome Institute"/>
            <person name="Baroncelli R."/>
            <person name="Diaz J.F."/>
            <person name="Benocci T."/>
            <person name="Peng M."/>
            <person name="Battaglia E."/>
            <person name="Haridas S."/>
            <person name="Andreopoulos W."/>
            <person name="Labutti K."/>
            <person name="Pangilinan J."/>
            <person name="Floch G.L."/>
            <person name="Makela M.R."/>
            <person name="Henrissat B."/>
            <person name="Grigoriev I.V."/>
            <person name="Crouch J.A."/>
            <person name="De Vries R.P."/>
            <person name="Sukno S.A."/>
            <person name="Thon M.R."/>
        </authorList>
    </citation>
    <scope>NUCLEOTIDE SEQUENCE</scope>
    <source>
        <strain evidence="7">CBS 125086</strain>
    </source>
</reference>
<evidence type="ECO:0000256" key="1">
    <source>
        <dbReference type="ARBA" id="ARBA00006762"/>
    </source>
</evidence>
<accession>A0AAD8V9A8</accession>
<organism evidence="7 8">
    <name type="scientific">Colletotrichum navitas</name>
    <dbReference type="NCBI Taxonomy" id="681940"/>
    <lineage>
        <taxon>Eukaryota</taxon>
        <taxon>Fungi</taxon>
        <taxon>Dikarya</taxon>
        <taxon>Ascomycota</taxon>
        <taxon>Pezizomycotina</taxon>
        <taxon>Sordariomycetes</taxon>
        <taxon>Hypocreomycetidae</taxon>
        <taxon>Glomerellales</taxon>
        <taxon>Glomerellaceae</taxon>
        <taxon>Colletotrichum</taxon>
        <taxon>Colletotrichum graminicola species complex</taxon>
    </lineage>
</organism>
<keyword evidence="2" id="KW-0132">Cell division</keyword>
<comment type="caution">
    <text evidence="7">The sequence shown here is derived from an EMBL/GenBank/DDBJ whole genome shotgun (WGS) entry which is preliminary data.</text>
</comment>
<dbReference type="AlphaFoldDB" id="A0AAD8V9A8"/>
<evidence type="ECO:0000256" key="5">
    <source>
        <dbReference type="SAM" id="MobiDB-lite"/>
    </source>
</evidence>
<dbReference type="InterPro" id="IPR016901">
    <property type="entry name" value="APC10/Doc1"/>
</dbReference>
<dbReference type="InterPro" id="IPR008979">
    <property type="entry name" value="Galactose-bd-like_sf"/>
</dbReference>
<evidence type="ECO:0000256" key="4">
    <source>
        <dbReference type="ARBA" id="ARBA00023306"/>
    </source>
</evidence>
<proteinExistence type="inferred from homology"/>
<evidence type="ECO:0000256" key="2">
    <source>
        <dbReference type="ARBA" id="ARBA00022618"/>
    </source>
</evidence>
<sequence>MIHTAADSFNLPGSSHPDDHISSDGEAFPPQRVDWEAMRAGPNMEEYLRNAPIPEYSDEEGISMPLDDLGEISATDTSVEDGENGDHAGDHHEEPEFDALAAGLKEISNLGKFTVSSHKQGNGVEQLRNDSLKTYWHFDYQYQQSSLLTGDRSDGPQPHKLTIYFIKRVGIRDIRFFVDYNEDESYTPTKIIFKSGTSENNLVQFATMEMSQPSGWQHVPIVGAGGGPDGNTLVSYVFQMQILENHQNGKDTHLRSIKIYAADTDAPNVELGSTHHPLPPILEQGRTPPFTRLLFLLNPGSGEDPFEAQLQIINLEDAPPYEALSYTWGKPTDEARDYIWLQGYPLPVKPNLEDALRSLRLPTQVRRLWIDALCIDQSNLDERSRQVQYMRLVYKHAARVIVWLGLKTSGTQEAFLAAERLARIREYTHPGPNAAQLDTGASQQLMSSMADDLPETCMIHLNEVFERPYFNRCWCVQEVVASTWAIAKIEDLEMSFLDLIASLVILARWKGEISIHRPYELWNLILMRRQATMTQGRPKVEGSIGSFLGLLERTRTLQATDDRDKVFSLLCICDEGLNPVLALTGVFDNNDSWRIRLIRRGFTRINNFVNGLAPNLNFGRPRALRPDYKRETVLVYCDLTRFLMRKQPRILDVLDHVQHNEDPDLGEYPSWVPKWFDQRTCFVFKGAYLAGFCDGHFRYFAELHDIPVRDDPVQPRVLSLDGYHVDVVQKTSETFDFGWGSRATASAILDAWDQLFGVSIAPRCGQNYRDGSLLDVAFCKAVLAGVLGSIIGHSHLLTQKHGGLNPLFDDRTRRPPEELDEEVRDLAETFLTQVAEFGLPLTADGFGHPGREEKLQTFGAGARTYSNNRRVFVTRGGRVGIGSKMMQPGDDVVVLFGGRMPFIARPRGLPRGQHWHLVGSCYVVDDELMWGKITEKVRSNRGGPPRVIFEFH</sequence>
<dbReference type="GO" id="GO:0031145">
    <property type="term" value="P:anaphase-promoting complex-dependent catabolic process"/>
    <property type="evidence" value="ECO:0007669"/>
    <property type="project" value="InterPro"/>
</dbReference>
<evidence type="ECO:0000259" key="6">
    <source>
        <dbReference type="PROSITE" id="PS51284"/>
    </source>
</evidence>
<dbReference type="EMBL" id="JAHLJV010000011">
    <property type="protein sequence ID" value="KAK1596586.1"/>
    <property type="molecule type" value="Genomic_DNA"/>
</dbReference>
<dbReference type="GO" id="GO:0051301">
    <property type="term" value="P:cell division"/>
    <property type="evidence" value="ECO:0007669"/>
    <property type="project" value="UniProtKB-KW"/>
</dbReference>
<dbReference type="Proteomes" id="UP001230504">
    <property type="component" value="Unassembled WGS sequence"/>
</dbReference>
<comment type="similarity">
    <text evidence="1">Belongs to the APC10 family.</text>
</comment>
<dbReference type="InterPro" id="IPR010730">
    <property type="entry name" value="HET"/>
</dbReference>
<evidence type="ECO:0000256" key="3">
    <source>
        <dbReference type="ARBA" id="ARBA00022776"/>
    </source>
</evidence>
<dbReference type="InterPro" id="IPR004939">
    <property type="entry name" value="APC_su10/DOC_dom"/>
</dbReference>
<dbReference type="Pfam" id="PF03256">
    <property type="entry name" value="ANAPC10"/>
    <property type="match status" value="1"/>
</dbReference>
<dbReference type="PROSITE" id="PS51284">
    <property type="entry name" value="DOC"/>
    <property type="match status" value="1"/>
</dbReference>
<keyword evidence="3" id="KW-0498">Mitosis</keyword>
<dbReference type="InterPro" id="IPR052895">
    <property type="entry name" value="HetReg/Transcr_Mod"/>
</dbReference>
<name>A0AAD8V9A8_9PEZI</name>
<protein>
    <submittedName>
        <fullName evidence="7">Anaphase-promoting complex, subunit 10-domain-containing protein</fullName>
    </submittedName>
</protein>
<dbReference type="SMART" id="SM01337">
    <property type="entry name" value="APC10"/>
    <property type="match status" value="1"/>
</dbReference>
<gene>
    <name evidence="7" type="ORF">LY79DRAFT_577167</name>
</gene>